<protein>
    <submittedName>
        <fullName evidence="2">Uncharacterized protein</fullName>
    </submittedName>
</protein>
<sequence length="89" mass="10295">MHLTSFSAPTHPKKPTAIVTVPPMARKYESTEREREEGASMKKLTSSNTIHNPRESRSNPRVKKNRLNRNRKYLMRLRQPCDTISSAVF</sequence>
<feature type="region of interest" description="Disordered" evidence="1">
    <location>
        <begin position="1"/>
        <end position="74"/>
    </location>
</feature>
<feature type="compositionally biased region" description="Basic residues" evidence="1">
    <location>
        <begin position="60"/>
        <end position="74"/>
    </location>
</feature>
<feature type="compositionally biased region" description="Basic and acidic residues" evidence="1">
    <location>
        <begin position="26"/>
        <end position="40"/>
    </location>
</feature>
<name>A0A0E9XSK1_ANGAN</name>
<dbReference type="EMBL" id="GBXM01003904">
    <property type="protein sequence ID" value="JAI04674.1"/>
    <property type="molecule type" value="Transcribed_RNA"/>
</dbReference>
<reference evidence="2" key="1">
    <citation type="submission" date="2014-11" db="EMBL/GenBank/DDBJ databases">
        <authorList>
            <person name="Amaro Gonzalez C."/>
        </authorList>
    </citation>
    <scope>NUCLEOTIDE SEQUENCE</scope>
</reference>
<reference evidence="2" key="2">
    <citation type="journal article" date="2015" name="Fish Shellfish Immunol.">
        <title>Early steps in the European eel (Anguilla anguilla)-Vibrio vulnificus interaction in the gills: Role of the RtxA13 toxin.</title>
        <authorList>
            <person name="Callol A."/>
            <person name="Pajuelo D."/>
            <person name="Ebbesson L."/>
            <person name="Teles M."/>
            <person name="MacKenzie S."/>
            <person name="Amaro C."/>
        </authorList>
    </citation>
    <scope>NUCLEOTIDE SEQUENCE</scope>
</reference>
<dbReference type="AlphaFoldDB" id="A0A0E9XSK1"/>
<proteinExistence type="predicted"/>
<accession>A0A0E9XSK1</accession>
<organism evidence="2">
    <name type="scientific">Anguilla anguilla</name>
    <name type="common">European freshwater eel</name>
    <name type="synonym">Muraena anguilla</name>
    <dbReference type="NCBI Taxonomy" id="7936"/>
    <lineage>
        <taxon>Eukaryota</taxon>
        <taxon>Metazoa</taxon>
        <taxon>Chordata</taxon>
        <taxon>Craniata</taxon>
        <taxon>Vertebrata</taxon>
        <taxon>Euteleostomi</taxon>
        <taxon>Actinopterygii</taxon>
        <taxon>Neopterygii</taxon>
        <taxon>Teleostei</taxon>
        <taxon>Anguilliformes</taxon>
        <taxon>Anguillidae</taxon>
        <taxon>Anguilla</taxon>
    </lineage>
</organism>
<evidence type="ECO:0000256" key="1">
    <source>
        <dbReference type="SAM" id="MobiDB-lite"/>
    </source>
</evidence>
<evidence type="ECO:0000313" key="2">
    <source>
        <dbReference type="EMBL" id="JAI04674.1"/>
    </source>
</evidence>